<sequence length="78" mass="8561">MISPSAMQDATTLLHQKSFDQPYQAHGPRQGGLLVARLQSSKQAGGPKKKKLKTAKTKRRGYLLVVVDHLLPSKAHDT</sequence>
<organism evidence="2 3">
    <name type="scientific">Ophiocordyceps unilateralis</name>
    <name type="common">Zombie-ant fungus</name>
    <name type="synonym">Torrubia unilateralis</name>
    <dbReference type="NCBI Taxonomy" id="268505"/>
    <lineage>
        <taxon>Eukaryota</taxon>
        <taxon>Fungi</taxon>
        <taxon>Dikarya</taxon>
        <taxon>Ascomycota</taxon>
        <taxon>Pezizomycotina</taxon>
        <taxon>Sordariomycetes</taxon>
        <taxon>Hypocreomycetidae</taxon>
        <taxon>Hypocreales</taxon>
        <taxon>Ophiocordycipitaceae</taxon>
        <taxon>Ophiocordyceps</taxon>
    </lineage>
</organism>
<dbReference type="AlphaFoldDB" id="A0A2A9P6J1"/>
<proteinExistence type="predicted"/>
<dbReference type="Proteomes" id="UP000037136">
    <property type="component" value="Unassembled WGS sequence"/>
</dbReference>
<feature type="region of interest" description="Disordered" evidence="1">
    <location>
        <begin position="1"/>
        <end position="29"/>
    </location>
</feature>
<feature type="compositionally biased region" description="Polar residues" evidence="1">
    <location>
        <begin position="1"/>
        <end position="21"/>
    </location>
</feature>
<comment type="caution">
    <text evidence="2">The sequence shown here is derived from an EMBL/GenBank/DDBJ whole genome shotgun (WGS) entry which is preliminary data.</text>
</comment>
<accession>A0A2A9P6J1</accession>
<evidence type="ECO:0000256" key="1">
    <source>
        <dbReference type="SAM" id="MobiDB-lite"/>
    </source>
</evidence>
<reference evidence="2 3" key="2">
    <citation type="journal article" date="2017" name="Sci. Rep.">
        <title>Ant-infecting Ophiocordyceps genomes reveal a high diversity of potential behavioral manipulation genes and a possible major role for enterotoxins.</title>
        <authorList>
            <person name="de Bekker C."/>
            <person name="Ohm R.A."/>
            <person name="Evans H.C."/>
            <person name="Brachmann A."/>
            <person name="Hughes D.P."/>
        </authorList>
    </citation>
    <scope>NUCLEOTIDE SEQUENCE [LARGE SCALE GENOMIC DNA]</scope>
    <source>
        <strain evidence="2 3">SC16a</strain>
    </source>
</reference>
<evidence type="ECO:0000313" key="3">
    <source>
        <dbReference type="Proteomes" id="UP000037136"/>
    </source>
</evidence>
<protein>
    <submittedName>
        <fullName evidence="2">Uncharacterized protein</fullName>
    </submittedName>
</protein>
<name>A0A2A9P6J1_OPHUN</name>
<dbReference type="EMBL" id="LAZP02000563">
    <property type="protein sequence ID" value="PFH56513.1"/>
    <property type="molecule type" value="Genomic_DNA"/>
</dbReference>
<gene>
    <name evidence="2" type="ORF">XA68_16401</name>
</gene>
<evidence type="ECO:0000313" key="2">
    <source>
        <dbReference type="EMBL" id="PFH56513.1"/>
    </source>
</evidence>
<reference evidence="2 3" key="1">
    <citation type="journal article" date="2015" name="BMC Genomics">
        <title>Gene expression during zombie ant biting behavior reflects the complexity underlying fungal parasitic behavioral manipulation.</title>
        <authorList>
            <person name="de Bekker C."/>
            <person name="Ohm R.A."/>
            <person name="Loreto R.G."/>
            <person name="Sebastian A."/>
            <person name="Albert I."/>
            <person name="Merrow M."/>
            <person name="Brachmann A."/>
            <person name="Hughes D.P."/>
        </authorList>
    </citation>
    <scope>NUCLEOTIDE SEQUENCE [LARGE SCALE GENOMIC DNA]</scope>
    <source>
        <strain evidence="2 3">SC16a</strain>
    </source>
</reference>
<keyword evidence="3" id="KW-1185">Reference proteome</keyword>